<accession>A0ABN3ECF4</accession>
<dbReference type="EMBL" id="BAAATR010000018">
    <property type="protein sequence ID" value="GAA2253606.1"/>
    <property type="molecule type" value="Genomic_DNA"/>
</dbReference>
<evidence type="ECO:0000313" key="8">
    <source>
        <dbReference type="EMBL" id="GAA2253606.1"/>
    </source>
</evidence>
<dbReference type="SUPFAM" id="SSF51735">
    <property type="entry name" value="NAD(P)-binding Rossmann-fold domains"/>
    <property type="match status" value="1"/>
</dbReference>
<feature type="region of interest" description="N-terminal hotdog fold" evidence="3">
    <location>
        <begin position="1298"/>
        <end position="1421"/>
    </location>
</feature>
<dbReference type="Gene3D" id="3.10.129.110">
    <property type="entry name" value="Polyketide synthase dehydratase"/>
    <property type="match status" value="1"/>
</dbReference>
<proteinExistence type="inferred from homology"/>
<name>A0ABN3ECF4_9ACTN</name>
<sequence length="1590" mass="168373">MRVEPAPNTDRNHASHAVALVGMGLTVPGATSPEQFWNLLQEGTELLADPPPQRWRTDDFVSSDRSAPDKTYQQAGGFVTGTLPGRDDYAQVWLRHCVDQAMAEVRRTDGDRYSLCLGYTADGSQHQEEALLAAGLLAGADGLDEADTGQLRSMMRRHFPRAGEPGRYLPHRIARDAVHRILPADTRVHLIDTACSSSLYAVDLGVREILAGDVDIAVCGGALVLTPTMSVLFAKNGGLSPTGRVRSFDADADGVLFSDGAAVVVLKRLDRALADGDTVHGVVVGSGLSADGKGTSIYKPAVAGQKLAITRALENSGVSPEEVGLIVAHATGTPAGDLAELTGLRECYPGRGTVPVVSNKSLIGHTGWAAGVVSVIHLMLALRHQVIPAQHRFRAASEAAGLNGSRLAVPGAAVAWSSDGRPRIGAVSGFGFGGTNAHLLVREHGPHLPAASPYRRREHDDLVVVGWAARLPDGATGFGDEYPPPGRDELRLPPPAVRRLDRTQLMLVQCVHRLAPAVRAALSRRGERTGVVVGHAGPTRSALLYRLRAHLDEVERVAAEASAGPGVKEYLGAFRDRVTGLIPPPTEDSSPGEMPNVIAGRLANCFDLRGLNATVDQGGASLLEAFELACRYLEFGDLEIALVGGVSGNSLAEWQAATLGPEPLREGAYLFAVTTRGVAAEEGLPVLAAIRDVGVADEPAARSAGGLQGAEGGDELVAFLLGQAPEARISRRPGPGERAHVLSLRREDGAAPAAGAASRHGGTAEEATAAVTRMDRHVLTLAPHPRRPVRPARRVVPAAAVLLTNNAATTGLDGNSATVVEVGHDGAVARRDGSVRQVELTEDAFDDLLAGSDPAQLQIVCDLSRVAAGFDPAGPEHRAVLRLHDAMFLAARAAAARWTTGHSFTVLVLGGIRSDRTPHPLSGLFTGFVRVLAQEFGPSAVYAVVHEAPDFASAAEDLRAEADAERLLPDVYYAGGERLLVRAERRSARPGPAALTRSSVVVAAGGARGIGAEVLKSLARDAAPRLFVLGSTAVDGLDLAAVEAGKAEFIRSRTTGPHALTVPQADRAFERLVRAREVRDTLDELTEHCGEGRVSYLACDLRDADEVRRAIEQVLHAEPRVDLLLNVAGIISTALVGNKSLADFTAVRDLKLLAHTNLANAFGDQLPLTWCNFGSANSFLGQPGDTDYAAGNEFLHSAAQYAAACGHDQYTVGFGLWGEAGFASGPLWRSYLDTSGELTPMNSQEGVRHFLAELAEPDRPVGTVQLGDRERAVLERTAPGYLPWCDRTTGAPSRASARSGSAYHVEESTAQSVTLLRTFDLERDGYLTHHLVRGLPTLPGSFYPELAAEAAVRLLPGMVPVAFDNLVLAAFLRVPGPDRPQTVRVSARLHAREGADSVVRVRITGDVVAPGGRVLVRDKLHGSVEVRLGDAARPAPRWPEPAEARVGEAVHPLYGNAPGIRLSGMFRPVAEPSVQPDGRRGRLRLDPAARHRWFPNALTPELVLEALVQLAVIQAPGEPAEIRVPRSIRRIELFDAPTERGDLRLYGSAHDLSDLDSGAPRNEGVAVTADGLVLARVSGIATVTLGRPAP</sequence>
<keyword evidence="2" id="KW-0597">Phosphoprotein</keyword>
<dbReference type="SMART" id="SM00822">
    <property type="entry name" value="PKS_KR"/>
    <property type="match status" value="1"/>
</dbReference>
<keyword evidence="4" id="KW-0808">Transferase</keyword>
<evidence type="ECO:0000259" key="6">
    <source>
        <dbReference type="PROSITE" id="PS52004"/>
    </source>
</evidence>
<comment type="caution">
    <text evidence="8">The sequence shown here is derived from an EMBL/GenBank/DDBJ whole genome shotgun (WGS) entry which is preliminary data.</text>
</comment>
<feature type="region of interest" description="Disordered" evidence="5">
    <location>
        <begin position="745"/>
        <end position="765"/>
    </location>
</feature>
<dbReference type="InterPro" id="IPR014030">
    <property type="entry name" value="Ketoacyl_synth_N"/>
</dbReference>
<feature type="region of interest" description="Disordered" evidence="5">
    <location>
        <begin position="47"/>
        <end position="77"/>
    </location>
</feature>
<dbReference type="Pfam" id="PF08659">
    <property type="entry name" value="KR"/>
    <property type="match status" value="1"/>
</dbReference>
<evidence type="ECO:0000256" key="3">
    <source>
        <dbReference type="PROSITE-ProRule" id="PRU01363"/>
    </source>
</evidence>
<dbReference type="PROSITE" id="PS52004">
    <property type="entry name" value="KS3_2"/>
    <property type="match status" value="1"/>
</dbReference>
<dbReference type="Proteomes" id="UP001500305">
    <property type="component" value="Unassembled WGS sequence"/>
</dbReference>
<comment type="similarity">
    <text evidence="4">Belongs to the thiolase-like superfamily. Beta-ketoacyl-ACP synthases family.</text>
</comment>
<dbReference type="CDD" id="cd00833">
    <property type="entry name" value="PKS"/>
    <property type="match status" value="1"/>
</dbReference>
<dbReference type="Gene3D" id="3.40.50.720">
    <property type="entry name" value="NAD(P)-binding Rossmann-like Domain"/>
    <property type="match status" value="1"/>
</dbReference>
<evidence type="ECO:0000259" key="7">
    <source>
        <dbReference type="PROSITE" id="PS52019"/>
    </source>
</evidence>
<dbReference type="Pfam" id="PF02801">
    <property type="entry name" value="Ketoacyl-synt_C"/>
    <property type="match status" value="1"/>
</dbReference>
<dbReference type="InterPro" id="IPR013968">
    <property type="entry name" value="PKS_KR"/>
</dbReference>
<dbReference type="Gene3D" id="3.40.47.10">
    <property type="match status" value="2"/>
</dbReference>
<dbReference type="Pfam" id="PF00109">
    <property type="entry name" value="ketoacyl-synt"/>
    <property type="match status" value="2"/>
</dbReference>
<dbReference type="PANTHER" id="PTHR43775">
    <property type="entry name" value="FATTY ACID SYNTHASE"/>
    <property type="match status" value="1"/>
</dbReference>
<dbReference type="InterPro" id="IPR014031">
    <property type="entry name" value="Ketoacyl_synth_C"/>
</dbReference>
<evidence type="ECO:0000256" key="4">
    <source>
        <dbReference type="RuleBase" id="RU003694"/>
    </source>
</evidence>
<dbReference type="PANTHER" id="PTHR43775:SF37">
    <property type="entry name" value="SI:DKEY-61P9.11"/>
    <property type="match status" value="1"/>
</dbReference>
<dbReference type="InterPro" id="IPR049900">
    <property type="entry name" value="PKS_mFAS_DH"/>
</dbReference>
<evidence type="ECO:0000256" key="1">
    <source>
        <dbReference type="ARBA" id="ARBA00022450"/>
    </source>
</evidence>
<evidence type="ECO:0000256" key="2">
    <source>
        <dbReference type="ARBA" id="ARBA00022553"/>
    </source>
</evidence>
<dbReference type="InterPro" id="IPR042104">
    <property type="entry name" value="PKS_dehydratase_sf"/>
</dbReference>
<dbReference type="InterPro" id="IPR020841">
    <property type="entry name" value="PKS_Beta-ketoAc_synthase_dom"/>
</dbReference>
<dbReference type="Pfam" id="PF21089">
    <property type="entry name" value="PKS_DH_N"/>
    <property type="match status" value="1"/>
</dbReference>
<evidence type="ECO:0000256" key="5">
    <source>
        <dbReference type="SAM" id="MobiDB-lite"/>
    </source>
</evidence>
<dbReference type="SMART" id="SM00825">
    <property type="entry name" value="PKS_KS"/>
    <property type="match status" value="1"/>
</dbReference>
<feature type="region of interest" description="C-terminal hotdog fold" evidence="3">
    <location>
        <begin position="1442"/>
        <end position="1590"/>
    </location>
</feature>
<dbReference type="PROSITE" id="PS52019">
    <property type="entry name" value="PKS_MFAS_DH"/>
    <property type="match status" value="1"/>
</dbReference>
<gene>
    <name evidence="8" type="ORF">GCM10010430_41690</name>
</gene>
<comment type="caution">
    <text evidence="3">Lacks conserved residue(s) required for the propagation of feature annotation.</text>
</comment>
<dbReference type="InterPro" id="IPR036291">
    <property type="entry name" value="NAD(P)-bd_dom_sf"/>
</dbReference>
<evidence type="ECO:0000313" key="9">
    <source>
        <dbReference type="Proteomes" id="UP001500305"/>
    </source>
</evidence>
<keyword evidence="1" id="KW-0596">Phosphopantetheine</keyword>
<dbReference type="InterPro" id="IPR057326">
    <property type="entry name" value="KR_dom"/>
</dbReference>
<dbReference type="RefSeq" id="WP_344637962.1">
    <property type="nucleotide sequence ID" value="NZ_BAAATR010000018.1"/>
</dbReference>
<keyword evidence="9" id="KW-1185">Reference proteome</keyword>
<dbReference type="SUPFAM" id="SSF53901">
    <property type="entry name" value="Thiolase-like"/>
    <property type="match status" value="3"/>
</dbReference>
<evidence type="ECO:0008006" key="10">
    <source>
        <dbReference type="Google" id="ProtNLM"/>
    </source>
</evidence>
<dbReference type="InterPro" id="IPR016039">
    <property type="entry name" value="Thiolase-like"/>
</dbReference>
<organism evidence="8 9">
    <name type="scientific">Kitasatospora cystarginea</name>
    <dbReference type="NCBI Taxonomy" id="58350"/>
    <lineage>
        <taxon>Bacteria</taxon>
        <taxon>Bacillati</taxon>
        <taxon>Actinomycetota</taxon>
        <taxon>Actinomycetes</taxon>
        <taxon>Kitasatosporales</taxon>
        <taxon>Streptomycetaceae</taxon>
        <taxon>Kitasatospora</taxon>
    </lineage>
</organism>
<feature type="domain" description="Ketosynthase family 3 (KS3)" evidence="6">
    <location>
        <begin position="15"/>
        <end position="443"/>
    </location>
</feature>
<feature type="domain" description="PKS/mFAS DH" evidence="7">
    <location>
        <begin position="1298"/>
        <end position="1590"/>
    </location>
</feature>
<dbReference type="InterPro" id="IPR050091">
    <property type="entry name" value="PKS_NRPS_Biosynth_Enz"/>
</dbReference>
<reference evidence="8 9" key="1">
    <citation type="journal article" date="2019" name="Int. J. Syst. Evol. Microbiol.">
        <title>The Global Catalogue of Microorganisms (GCM) 10K type strain sequencing project: providing services to taxonomists for standard genome sequencing and annotation.</title>
        <authorList>
            <consortium name="The Broad Institute Genomics Platform"/>
            <consortium name="The Broad Institute Genome Sequencing Center for Infectious Disease"/>
            <person name="Wu L."/>
            <person name="Ma J."/>
        </authorList>
    </citation>
    <scope>NUCLEOTIDE SEQUENCE [LARGE SCALE GENOMIC DNA]</scope>
    <source>
        <strain evidence="8 9">JCM 7356</strain>
    </source>
</reference>
<protein>
    <recommendedName>
        <fullName evidence="10">Ketosynthase (KS) domain-containing protein</fullName>
    </recommendedName>
</protein>
<dbReference type="InterPro" id="IPR049552">
    <property type="entry name" value="PKS_DH_N"/>
</dbReference>